<gene>
    <name evidence="2" type="ORF">C7C46_07835</name>
</gene>
<dbReference type="OrthoDB" id="5198511at2"/>
<proteinExistence type="predicted"/>
<dbReference type="Proteomes" id="UP000248039">
    <property type="component" value="Unassembled WGS sequence"/>
</dbReference>
<organism evidence="2 3">
    <name type="scientific">Streptomyces tateyamensis</name>
    <dbReference type="NCBI Taxonomy" id="565073"/>
    <lineage>
        <taxon>Bacteria</taxon>
        <taxon>Bacillati</taxon>
        <taxon>Actinomycetota</taxon>
        <taxon>Actinomycetes</taxon>
        <taxon>Kitasatosporales</taxon>
        <taxon>Streptomycetaceae</taxon>
        <taxon>Streptomyces</taxon>
    </lineage>
</organism>
<feature type="domain" description="HTH merR-type" evidence="1">
    <location>
        <begin position="13"/>
        <end position="51"/>
    </location>
</feature>
<dbReference type="Pfam" id="PF13411">
    <property type="entry name" value="MerR_1"/>
    <property type="match status" value="1"/>
</dbReference>
<dbReference type="RefSeq" id="WP_110667149.1">
    <property type="nucleotide sequence ID" value="NZ_PYBW01000025.1"/>
</dbReference>
<evidence type="ECO:0000313" key="2">
    <source>
        <dbReference type="EMBL" id="PYC84385.1"/>
    </source>
</evidence>
<dbReference type="GO" id="GO:0006355">
    <property type="term" value="P:regulation of DNA-templated transcription"/>
    <property type="evidence" value="ECO:0007669"/>
    <property type="project" value="InterPro"/>
</dbReference>
<evidence type="ECO:0000313" key="3">
    <source>
        <dbReference type="Proteomes" id="UP000248039"/>
    </source>
</evidence>
<dbReference type="AlphaFoldDB" id="A0A2V4NGQ7"/>
<reference evidence="2 3" key="1">
    <citation type="submission" date="2018-03" db="EMBL/GenBank/DDBJ databases">
        <title>Bioinformatic expansion and discovery of thiopeptide antibiotics.</title>
        <authorList>
            <person name="Schwalen C.J."/>
            <person name="Hudson G.A."/>
            <person name="Mitchell D.A."/>
        </authorList>
    </citation>
    <scope>NUCLEOTIDE SEQUENCE [LARGE SCALE GENOMIC DNA]</scope>
    <source>
        <strain evidence="2 3">ATCC 21389</strain>
    </source>
</reference>
<evidence type="ECO:0000259" key="1">
    <source>
        <dbReference type="Pfam" id="PF13411"/>
    </source>
</evidence>
<name>A0A2V4NGQ7_9ACTN</name>
<dbReference type="InterPro" id="IPR000551">
    <property type="entry name" value="MerR-type_HTH_dom"/>
</dbReference>
<keyword evidence="3" id="KW-1185">Reference proteome</keyword>
<comment type="caution">
    <text evidence="2">The sequence shown here is derived from an EMBL/GenBank/DDBJ whole genome shotgun (WGS) entry which is preliminary data.</text>
</comment>
<dbReference type="GO" id="GO:0003677">
    <property type="term" value="F:DNA binding"/>
    <property type="evidence" value="ECO:0007669"/>
    <property type="project" value="InterPro"/>
</dbReference>
<protein>
    <submittedName>
        <fullName evidence="2">MarR family transcriptional regulator</fullName>
    </submittedName>
</protein>
<dbReference type="InterPro" id="IPR009061">
    <property type="entry name" value="DNA-bd_dom_put_sf"/>
</dbReference>
<dbReference type="Gene3D" id="1.10.1660.10">
    <property type="match status" value="1"/>
</dbReference>
<dbReference type="SUPFAM" id="SSF46955">
    <property type="entry name" value="Putative DNA-binding domain"/>
    <property type="match status" value="1"/>
</dbReference>
<accession>A0A2V4NGQ7</accession>
<dbReference type="EMBL" id="PYBW01000025">
    <property type="protein sequence ID" value="PYC84385.1"/>
    <property type="molecule type" value="Genomic_DNA"/>
</dbReference>
<sequence>MSQRGTEAWSYPEIARHIGVKPDTVRTYRRHGLLPDPDFVDAGGHPRWYPETIRAWARKRPGHR</sequence>